<feature type="transmembrane region" description="Helical" evidence="12">
    <location>
        <begin position="445"/>
        <end position="467"/>
    </location>
</feature>
<evidence type="ECO:0000256" key="4">
    <source>
        <dbReference type="ARBA" id="ARBA00022692"/>
    </source>
</evidence>
<dbReference type="SUPFAM" id="SSF63877">
    <property type="entry name" value="Methuselah ectodomain"/>
    <property type="match status" value="1"/>
</dbReference>
<comment type="caution">
    <text evidence="15">The sequence shown here is derived from an EMBL/GenBank/DDBJ whole genome shotgun (WGS) entry which is preliminary data.</text>
</comment>
<evidence type="ECO:0000256" key="12">
    <source>
        <dbReference type="SAM" id="Phobius"/>
    </source>
</evidence>
<evidence type="ECO:0000313" key="15">
    <source>
        <dbReference type="EMBL" id="KAG5672361.1"/>
    </source>
</evidence>
<name>A0A9J6BR61_POLVA</name>
<feature type="transmembrane region" description="Helical" evidence="12">
    <location>
        <begin position="366"/>
        <end position="385"/>
    </location>
</feature>
<dbReference type="Gene3D" id="2.170.180.11">
    <property type="entry name" value="Methuselah ectodomain, domain 2"/>
    <property type="match status" value="1"/>
</dbReference>
<dbReference type="Proteomes" id="UP001107558">
    <property type="component" value="Chromosome 3"/>
</dbReference>
<dbReference type="EMBL" id="JADBJN010000003">
    <property type="protein sequence ID" value="KAG5672361.1"/>
    <property type="molecule type" value="Genomic_DNA"/>
</dbReference>
<evidence type="ECO:0000256" key="5">
    <source>
        <dbReference type="ARBA" id="ARBA00022729"/>
    </source>
</evidence>
<keyword evidence="8 12" id="KW-0472">Membrane</keyword>
<feature type="region of interest" description="Disordered" evidence="11">
    <location>
        <begin position="503"/>
        <end position="529"/>
    </location>
</feature>
<keyword evidence="10" id="KW-0807">Transducer</keyword>
<dbReference type="Pfam" id="PF06652">
    <property type="entry name" value="Methuselah_N"/>
    <property type="match status" value="1"/>
</dbReference>
<dbReference type="Gene3D" id="2.30.160.11">
    <property type="match status" value="1"/>
</dbReference>
<keyword evidence="9" id="KW-0675">Receptor</keyword>
<protein>
    <recommendedName>
        <fullName evidence="14">G-protein coupled receptors family 2 profile 2 domain-containing protein</fullName>
    </recommendedName>
</protein>
<evidence type="ECO:0000256" key="9">
    <source>
        <dbReference type="ARBA" id="ARBA00023170"/>
    </source>
</evidence>
<evidence type="ECO:0000256" key="10">
    <source>
        <dbReference type="ARBA" id="ARBA00023224"/>
    </source>
</evidence>
<evidence type="ECO:0000313" key="16">
    <source>
        <dbReference type="Proteomes" id="UP001107558"/>
    </source>
</evidence>
<feature type="signal peptide" evidence="13">
    <location>
        <begin position="1"/>
        <end position="18"/>
    </location>
</feature>
<comment type="subcellular location">
    <subcellularLocation>
        <location evidence="1">Cell membrane</location>
        <topology evidence="1">Multi-pass membrane protein</topology>
    </subcellularLocation>
</comment>
<comment type="similarity">
    <text evidence="2">Belongs to the G-protein coupled receptor 2 family. Mth subfamily.</text>
</comment>
<dbReference type="PANTHER" id="PTHR47154:SF2">
    <property type="entry name" value="G-PROTEIN COUPLED RECEPTOR MTH-RELATED"/>
    <property type="match status" value="1"/>
</dbReference>
<dbReference type="CDD" id="cd15039">
    <property type="entry name" value="7tmB3_Methuselah-like"/>
    <property type="match status" value="1"/>
</dbReference>
<feature type="transmembrane region" description="Helical" evidence="12">
    <location>
        <begin position="315"/>
        <end position="336"/>
    </location>
</feature>
<feature type="chain" id="PRO_5039891812" description="G-protein coupled receptors family 2 profile 2 domain-containing protein" evidence="13">
    <location>
        <begin position="19"/>
        <end position="529"/>
    </location>
</feature>
<dbReference type="PROSITE" id="PS50261">
    <property type="entry name" value="G_PROTEIN_RECEP_F2_4"/>
    <property type="match status" value="1"/>
</dbReference>
<feature type="transmembrane region" description="Helical" evidence="12">
    <location>
        <begin position="273"/>
        <end position="294"/>
    </location>
</feature>
<feature type="transmembrane region" description="Helical" evidence="12">
    <location>
        <begin position="207"/>
        <end position="228"/>
    </location>
</feature>
<reference evidence="15" key="1">
    <citation type="submission" date="2021-03" db="EMBL/GenBank/DDBJ databases">
        <title>Chromosome level genome of the anhydrobiotic midge Polypedilum vanderplanki.</title>
        <authorList>
            <person name="Yoshida Y."/>
            <person name="Kikawada T."/>
            <person name="Gusev O."/>
        </authorList>
    </citation>
    <scope>NUCLEOTIDE SEQUENCE</scope>
    <source>
        <strain evidence="15">NIAS01</strain>
        <tissue evidence="15">Whole body or cell culture</tissue>
    </source>
</reference>
<feature type="compositionally biased region" description="Basic and acidic residues" evidence="11">
    <location>
        <begin position="503"/>
        <end position="523"/>
    </location>
</feature>
<dbReference type="OrthoDB" id="6134459at2759"/>
<evidence type="ECO:0000256" key="2">
    <source>
        <dbReference type="ARBA" id="ARBA00008979"/>
    </source>
</evidence>
<organism evidence="15 16">
    <name type="scientific">Polypedilum vanderplanki</name>
    <name type="common">Sleeping chironomid midge</name>
    <dbReference type="NCBI Taxonomy" id="319348"/>
    <lineage>
        <taxon>Eukaryota</taxon>
        <taxon>Metazoa</taxon>
        <taxon>Ecdysozoa</taxon>
        <taxon>Arthropoda</taxon>
        <taxon>Hexapoda</taxon>
        <taxon>Insecta</taxon>
        <taxon>Pterygota</taxon>
        <taxon>Neoptera</taxon>
        <taxon>Endopterygota</taxon>
        <taxon>Diptera</taxon>
        <taxon>Nematocera</taxon>
        <taxon>Chironomoidea</taxon>
        <taxon>Chironomidae</taxon>
        <taxon>Chironominae</taxon>
        <taxon>Polypedilum</taxon>
        <taxon>Polypedilum</taxon>
    </lineage>
</organism>
<dbReference type="Gene3D" id="1.20.1070.10">
    <property type="entry name" value="Rhodopsin 7-helix transmembrane proteins"/>
    <property type="match status" value="1"/>
</dbReference>
<dbReference type="InterPro" id="IPR044860">
    <property type="entry name" value="Methusela_ecto_dom_1"/>
</dbReference>
<sequence>MKSQSLLLFLLLLGITNAIQISQHTSEPCNFLDTINITSGYKDGSGKYYHNGVAYEIGTFAEYDYILKDGEEKVQADPHIRGCICKYKPCIRVCCRGQNSLCVKNSILNVPTNYQGDIAINLDSHDYGVLEGKPCVDIYRLEPEIEKTDAWNFIQNGSIEMSATKKVHGTNDFCFAQRLNTSSEAYYTEALMCTFDEEIPKDVRFSLYPIGMLISVPFLIITFLVYAFVPELRNLHGKCLMCYVLSLIIFYISLCLIQLDLESMNAGTFGCTFLAYISYLSVFLCFFWLNVMCYDIWSTFRGNIRRGRGSDQKKFLLYSLYAFGSAFSITFLVFIIDTFELVHQDYLPEFGQHNCWIKHERKIEMIYVYAPITIIIIVNIILYSWTAFKIFKVQKETSVIRNTESRKHSKVEADTDRYFLYLRLFIIMGVTWSMESISWVFQSVWIFYVCDFLNCIQGLIIFILFVWKPKVKQLIIKRYRSLRKLPPANTQFAHTNTTTTSIRDTEMTKLPENDKPTPKDNLEKPLVNE</sequence>
<feature type="domain" description="G-protein coupled receptors family 2 profile 2" evidence="14">
    <location>
        <begin position="204"/>
        <end position="469"/>
    </location>
</feature>
<dbReference type="InterPro" id="IPR010596">
    <property type="entry name" value="Methuselah_N_dom"/>
</dbReference>
<keyword evidence="7" id="KW-0297">G-protein coupled receptor</keyword>
<dbReference type="InterPro" id="IPR017981">
    <property type="entry name" value="GPCR_2-like_7TM"/>
</dbReference>
<gene>
    <name evidence="15" type="ORF">PVAND_002494</name>
</gene>
<keyword evidence="4 12" id="KW-0812">Transmembrane</keyword>
<keyword evidence="5 13" id="KW-0732">Signal</keyword>
<dbReference type="InterPro" id="IPR051384">
    <property type="entry name" value="Mth_GPCR"/>
</dbReference>
<dbReference type="PANTHER" id="PTHR47154">
    <property type="entry name" value="G-PROTEIN COUPLED RECEPTOR MTH-RELATED"/>
    <property type="match status" value="1"/>
</dbReference>
<dbReference type="GO" id="GO:0008528">
    <property type="term" value="F:G protein-coupled peptide receptor activity"/>
    <property type="evidence" value="ECO:0007669"/>
    <property type="project" value="TreeGrafter"/>
</dbReference>
<evidence type="ECO:0000256" key="1">
    <source>
        <dbReference type="ARBA" id="ARBA00004651"/>
    </source>
</evidence>
<evidence type="ECO:0000256" key="8">
    <source>
        <dbReference type="ARBA" id="ARBA00023136"/>
    </source>
</evidence>
<dbReference type="SUPFAM" id="SSF81321">
    <property type="entry name" value="Family A G protein-coupled receptor-like"/>
    <property type="match status" value="1"/>
</dbReference>
<evidence type="ECO:0000256" key="13">
    <source>
        <dbReference type="SAM" id="SignalP"/>
    </source>
</evidence>
<dbReference type="AlphaFoldDB" id="A0A9J6BR61"/>
<dbReference type="GO" id="GO:0005886">
    <property type="term" value="C:plasma membrane"/>
    <property type="evidence" value="ECO:0007669"/>
    <property type="project" value="UniProtKB-SubCell"/>
</dbReference>
<evidence type="ECO:0000256" key="3">
    <source>
        <dbReference type="ARBA" id="ARBA00022475"/>
    </source>
</evidence>
<keyword evidence="3" id="KW-1003">Cell membrane</keyword>
<keyword evidence="16" id="KW-1185">Reference proteome</keyword>
<evidence type="ECO:0000256" key="7">
    <source>
        <dbReference type="ARBA" id="ARBA00023040"/>
    </source>
</evidence>
<dbReference type="GO" id="GO:0007166">
    <property type="term" value="P:cell surface receptor signaling pathway"/>
    <property type="evidence" value="ECO:0007669"/>
    <property type="project" value="InterPro"/>
</dbReference>
<dbReference type="InterPro" id="IPR023311">
    <property type="entry name" value="Methusela_ecto_dom_2"/>
</dbReference>
<evidence type="ECO:0000259" key="14">
    <source>
        <dbReference type="PROSITE" id="PS50261"/>
    </source>
</evidence>
<proteinExistence type="inferred from homology"/>
<evidence type="ECO:0000256" key="11">
    <source>
        <dbReference type="SAM" id="MobiDB-lite"/>
    </source>
</evidence>
<keyword evidence="6 12" id="KW-1133">Transmembrane helix</keyword>
<accession>A0A9J6BR61</accession>
<feature type="transmembrane region" description="Helical" evidence="12">
    <location>
        <begin position="418"/>
        <end position="439"/>
    </location>
</feature>
<evidence type="ECO:0000256" key="6">
    <source>
        <dbReference type="ARBA" id="ARBA00022989"/>
    </source>
</evidence>
<feature type="transmembrane region" description="Helical" evidence="12">
    <location>
        <begin position="240"/>
        <end position="261"/>
    </location>
</feature>
<dbReference type="InterPro" id="IPR036272">
    <property type="entry name" value="Methuselah_N_sf"/>
</dbReference>